<comment type="cofactor">
    <cofactor evidence="1">
        <name>Mg(2+)</name>
        <dbReference type="ChEBI" id="CHEBI:18420"/>
    </cofactor>
</comment>
<dbReference type="Pfam" id="PF01850">
    <property type="entry name" value="PIN"/>
    <property type="match status" value="1"/>
</dbReference>
<evidence type="ECO:0000256" key="2">
    <source>
        <dbReference type="ARBA" id="ARBA00022649"/>
    </source>
</evidence>
<evidence type="ECO:0000313" key="9">
    <source>
        <dbReference type="EMBL" id="AAA88329.1"/>
    </source>
</evidence>
<evidence type="ECO:0000256" key="6">
    <source>
        <dbReference type="ARBA" id="ARBA00022842"/>
    </source>
</evidence>
<keyword evidence="5" id="KW-0378">Hydrolase</keyword>
<evidence type="ECO:0000259" key="8">
    <source>
        <dbReference type="Pfam" id="PF01850"/>
    </source>
</evidence>
<dbReference type="GO" id="GO:0016787">
    <property type="term" value="F:hydrolase activity"/>
    <property type="evidence" value="ECO:0007669"/>
    <property type="project" value="UniProtKB-KW"/>
</dbReference>
<dbReference type="InterPro" id="IPR050556">
    <property type="entry name" value="Type_II_TA_system_RNase"/>
</dbReference>
<dbReference type="GO" id="GO:0004540">
    <property type="term" value="F:RNA nuclease activity"/>
    <property type="evidence" value="ECO:0007669"/>
    <property type="project" value="InterPro"/>
</dbReference>
<keyword evidence="4" id="KW-0479">Metal-binding</keyword>
<keyword evidence="3" id="KW-0540">Nuclease</keyword>
<dbReference type="HAMAP" id="MF_00265">
    <property type="entry name" value="VapC_Nob1"/>
    <property type="match status" value="1"/>
</dbReference>
<organism evidence="9">
    <name type="scientific">Neisseria gonorrhoeae</name>
    <dbReference type="NCBI Taxonomy" id="485"/>
    <lineage>
        <taxon>Bacteria</taxon>
        <taxon>Pseudomonadati</taxon>
        <taxon>Pseudomonadota</taxon>
        <taxon>Betaproteobacteria</taxon>
        <taxon>Neisseriales</taxon>
        <taxon>Neisseriaceae</taxon>
        <taxon>Neisseria</taxon>
    </lineage>
</organism>
<evidence type="ECO:0000256" key="7">
    <source>
        <dbReference type="ARBA" id="ARBA00038093"/>
    </source>
</evidence>
<evidence type="ECO:0000256" key="3">
    <source>
        <dbReference type="ARBA" id="ARBA00022722"/>
    </source>
</evidence>
<dbReference type="AlphaFoldDB" id="Q51070"/>
<dbReference type="PANTHER" id="PTHR33653">
    <property type="entry name" value="RIBONUCLEASE VAPC2"/>
    <property type="match status" value="1"/>
</dbReference>
<dbReference type="InterPro" id="IPR022907">
    <property type="entry name" value="VapC_family"/>
</dbReference>
<comment type="similarity">
    <text evidence="7">Belongs to the PINc/VapC protein family.</text>
</comment>
<dbReference type="GO" id="GO:0046872">
    <property type="term" value="F:metal ion binding"/>
    <property type="evidence" value="ECO:0007669"/>
    <property type="project" value="UniProtKB-KW"/>
</dbReference>
<evidence type="ECO:0000256" key="5">
    <source>
        <dbReference type="ARBA" id="ARBA00022801"/>
    </source>
</evidence>
<dbReference type="SUPFAM" id="SSF88723">
    <property type="entry name" value="PIN domain-like"/>
    <property type="match status" value="1"/>
</dbReference>
<name>Q51070_NEIGO</name>
<evidence type="ECO:0000256" key="4">
    <source>
        <dbReference type="ARBA" id="ARBA00022723"/>
    </source>
</evidence>
<dbReference type="InterPro" id="IPR002716">
    <property type="entry name" value="PIN_dom"/>
</dbReference>
<keyword evidence="6" id="KW-0460">Magnesium</keyword>
<dbReference type="Gene3D" id="3.40.50.1010">
    <property type="entry name" value="5'-nuclease"/>
    <property type="match status" value="1"/>
</dbReference>
<dbReference type="InterPro" id="IPR029060">
    <property type="entry name" value="PIN-like_dom_sf"/>
</dbReference>
<protein>
    <submittedName>
        <fullName evidence="9">DNA capable of inhibiting gonococcal transformation, clone pGCU22</fullName>
    </submittedName>
</protein>
<evidence type="ECO:0000256" key="1">
    <source>
        <dbReference type="ARBA" id="ARBA00001946"/>
    </source>
</evidence>
<accession>Q51070</accession>
<feature type="non-terminal residue" evidence="9">
    <location>
        <position position="1"/>
    </location>
</feature>
<proteinExistence type="inferred from homology"/>
<sequence length="154" mass="16955">YAVGILITRFLCDDFAGHECDFRTFAPSNERVVAWLDSLILEDVYLSAITVAELRLGVALLLNGKKKNVLHERLEQSILPLFAGRILPFDEPVAAIYAQIRSYAKTHGKEIAAADGYIAATAKQHSLTVATRDTGSFFAADVAVSIRGTIKRRF</sequence>
<dbReference type="EMBL" id="J03843">
    <property type="protein sequence ID" value="AAA88329.1"/>
    <property type="molecule type" value="Genomic_DNA"/>
</dbReference>
<keyword evidence="2" id="KW-1277">Toxin-antitoxin system</keyword>
<dbReference type="PANTHER" id="PTHR33653:SF1">
    <property type="entry name" value="RIBONUCLEASE VAPC2"/>
    <property type="match status" value="1"/>
</dbReference>
<reference evidence="9" key="1">
    <citation type="journal article" date="1988" name="Proc. Natl. Acad. Sci. U.S.A.">
        <title>Identification and arrangement of the DNA sequence recognized in specific transformation of Neisseria gonorrhoeae.</title>
        <authorList>
            <person name="Goodman S.D."/>
            <person name="Scocca J.J."/>
        </authorList>
    </citation>
    <scope>NUCLEOTIDE SEQUENCE</scope>
    <source>
        <strain evidence="9">FA19</strain>
    </source>
</reference>
<feature type="domain" description="PIN" evidence="8">
    <location>
        <begin position="28"/>
        <end position="135"/>
    </location>
</feature>